<dbReference type="Proteomes" id="UP000095300">
    <property type="component" value="Unassembled WGS sequence"/>
</dbReference>
<dbReference type="AlphaFoldDB" id="A0A1I8QBA5"/>
<keyword evidence="1" id="KW-0812">Transmembrane</keyword>
<evidence type="ECO:0000256" key="1">
    <source>
        <dbReference type="SAM" id="Phobius"/>
    </source>
</evidence>
<feature type="transmembrane region" description="Helical" evidence="1">
    <location>
        <begin position="266"/>
        <end position="286"/>
    </location>
</feature>
<dbReference type="KEGG" id="scac:106092182"/>
<evidence type="ECO:0008006" key="5">
    <source>
        <dbReference type="Google" id="ProtNLM"/>
    </source>
</evidence>
<proteinExistence type="predicted"/>
<sequence length="291" mass="32831">MVMSNFGNIGIVLVTFVFVCAATGNEESLETYVHARPGGISGSDPTEMRQHHPPSMLCMDIKPQHSVDIKQIIGIWHGNEIIMHTQDIPGVYRYDSCITFYLSDVTEQLRDYYQPNYRKVEGLHSSSEVHREGMGVGAGTTHRHTNTRYLRLIWNENDDNIEYNFNYTMNHPGLWTNVGEQRGSMVARNKYNQFSGTVQVVKAVGDHLVLTFCSSDIHHSIYTVVLSREEQGLGQDVIRSIRGLLSRRGLYTESIRQVCVKSSAMALSRSPLLVISSVLLLVLICISRKVQ</sequence>
<evidence type="ECO:0000256" key="2">
    <source>
        <dbReference type="SAM" id="SignalP"/>
    </source>
</evidence>
<protein>
    <recommendedName>
        <fullName evidence="5">Lipocalin/cytosolic fatty-acid binding domain-containing protein</fullName>
    </recommendedName>
</protein>
<keyword evidence="4" id="KW-1185">Reference proteome</keyword>
<keyword evidence="1" id="KW-1133">Transmembrane helix</keyword>
<dbReference type="VEuPathDB" id="VectorBase:SCAU015593"/>
<evidence type="ECO:0000313" key="3">
    <source>
        <dbReference type="EnsemblMetazoa" id="SCAU015593-PA"/>
    </source>
</evidence>
<keyword evidence="1" id="KW-0472">Membrane</keyword>
<feature type="signal peptide" evidence="2">
    <location>
        <begin position="1"/>
        <end position="21"/>
    </location>
</feature>
<evidence type="ECO:0000313" key="4">
    <source>
        <dbReference type="Proteomes" id="UP000095300"/>
    </source>
</evidence>
<reference evidence="3" key="1">
    <citation type="submission" date="2020-05" db="UniProtKB">
        <authorList>
            <consortium name="EnsemblMetazoa"/>
        </authorList>
    </citation>
    <scope>IDENTIFICATION</scope>
    <source>
        <strain evidence="3">USDA</strain>
    </source>
</reference>
<accession>A0A1I8QBA5</accession>
<name>A0A1I8QBA5_STOCA</name>
<gene>
    <name evidence="3" type="primary">106092182</name>
</gene>
<dbReference type="OrthoDB" id="6615450at2759"/>
<feature type="chain" id="PRO_5009328053" description="Lipocalin/cytosolic fatty-acid binding domain-containing protein" evidence="2">
    <location>
        <begin position="22"/>
        <end position="291"/>
    </location>
</feature>
<keyword evidence="2" id="KW-0732">Signal</keyword>
<dbReference type="EnsemblMetazoa" id="SCAU015593-RA">
    <property type="protein sequence ID" value="SCAU015593-PA"/>
    <property type="gene ID" value="SCAU015593"/>
</dbReference>
<organism evidence="3 4">
    <name type="scientific">Stomoxys calcitrans</name>
    <name type="common">Stable fly</name>
    <name type="synonym">Conops calcitrans</name>
    <dbReference type="NCBI Taxonomy" id="35570"/>
    <lineage>
        <taxon>Eukaryota</taxon>
        <taxon>Metazoa</taxon>
        <taxon>Ecdysozoa</taxon>
        <taxon>Arthropoda</taxon>
        <taxon>Hexapoda</taxon>
        <taxon>Insecta</taxon>
        <taxon>Pterygota</taxon>
        <taxon>Neoptera</taxon>
        <taxon>Endopterygota</taxon>
        <taxon>Diptera</taxon>
        <taxon>Brachycera</taxon>
        <taxon>Muscomorpha</taxon>
        <taxon>Muscoidea</taxon>
        <taxon>Muscidae</taxon>
        <taxon>Stomoxys</taxon>
    </lineage>
</organism>